<keyword evidence="3 6" id="KW-0812">Transmembrane</keyword>
<dbReference type="Gene3D" id="1.20.1080.10">
    <property type="entry name" value="Glycerol uptake facilitator protein"/>
    <property type="match status" value="1"/>
</dbReference>
<dbReference type="KEGG" id="uli:ETAA1_20690"/>
<evidence type="ECO:0000256" key="6">
    <source>
        <dbReference type="RuleBase" id="RU000477"/>
    </source>
</evidence>
<keyword evidence="5 7" id="KW-0472">Membrane</keyword>
<protein>
    <submittedName>
        <fullName evidence="8">Aquaporin Z 2</fullName>
    </submittedName>
</protein>
<dbReference type="PRINTS" id="PR00783">
    <property type="entry name" value="MINTRINSICP"/>
</dbReference>
<evidence type="ECO:0000256" key="7">
    <source>
        <dbReference type="SAM" id="Phobius"/>
    </source>
</evidence>
<sequence length="224" mass="22343">MLPLRKRLAAEALGTFALVFAGTTAVVVNSTGAVSHVGVALTFGLVVFALIAALGDVSGAHLNPAVTLAFRLARRFPGREVLPYIAAQCAGALAASLTVRLLFPEAISLGGTTPSGSETQSWALELLLTAGLMFVILGVSTGAKEKGITAGLAIGGVVALEALFAGPVSGASMNPARSLGPALVAGQLGGLWLYLTAPVVGAALAVPACRCVREPGCCSAPAPE</sequence>
<proteinExistence type="inferred from homology"/>
<evidence type="ECO:0000256" key="1">
    <source>
        <dbReference type="ARBA" id="ARBA00004141"/>
    </source>
</evidence>
<evidence type="ECO:0000256" key="2">
    <source>
        <dbReference type="ARBA" id="ARBA00022448"/>
    </source>
</evidence>
<feature type="transmembrane region" description="Helical" evidence="7">
    <location>
        <begin position="81"/>
        <end position="103"/>
    </location>
</feature>
<comment type="similarity">
    <text evidence="6">Belongs to the MIP/aquaporin (TC 1.A.8) family.</text>
</comment>
<evidence type="ECO:0000256" key="3">
    <source>
        <dbReference type="ARBA" id="ARBA00022692"/>
    </source>
</evidence>
<dbReference type="InterPro" id="IPR000425">
    <property type="entry name" value="MIP"/>
</dbReference>
<feature type="transmembrane region" description="Helical" evidence="7">
    <location>
        <begin position="123"/>
        <end position="143"/>
    </location>
</feature>
<feature type="transmembrane region" description="Helical" evidence="7">
    <location>
        <begin position="191"/>
        <end position="209"/>
    </location>
</feature>
<dbReference type="AlphaFoldDB" id="A0A517XRI6"/>
<dbReference type="Proteomes" id="UP000319576">
    <property type="component" value="Chromosome"/>
</dbReference>
<keyword evidence="4 7" id="KW-1133">Transmembrane helix</keyword>
<feature type="transmembrane region" description="Helical" evidence="7">
    <location>
        <begin position="150"/>
        <end position="171"/>
    </location>
</feature>
<dbReference type="GO" id="GO:0015267">
    <property type="term" value="F:channel activity"/>
    <property type="evidence" value="ECO:0007669"/>
    <property type="project" value="InterPro"/>
</dbReference>
<comment type="subcellular location">
    <subcellularLocation>
        <location evidence="1">Membrane</location>
        <topology evidence="1">Multi-pass membrane protein</topology>
    </subcellularLocation>
</comment>
<dbReference type="SUPFAM" id="SSF81338">
    <property type="entry name" value="Aquaporin-like"/>
    <property type="match status" value="1"/>
</dbReference>
<evidence type="ECO:0000313" key="8">
    <source>
        <dbReference type="EMBL" id="QDU20126.1"/>
    </source>
</evidence>
<evidence type="ECO:0000256" key="5">
    <source>
        <dbReference type="ARBA" id="ARBA00023136"/>
    </source>
</evidence>
<evidence type="ECO:0000313" key="9">
    <source>
        <dbReference type="Proteomes" id="UP000319576"/>
    </source>
</evidence>
<dbReference type="Pfam" id="PF00230">
    <property type="entry name" value="MIP"/>
    <property type="match status" value="1"/>
</dbReference>
<keyword evidence="9" id="KW-1185">Reference proteome</keyword>
<dbReference type="GO" id="GO:0016020">
    <property type="term" value="C:membrane"/>
    <property type="evidence" value="ECO:0007669"/>
    <property type="project" value="UniProtKB-SubCell"/>
</dbReference>
<dbReference type="RefSeq" id="WP_145237152.1">
    <property type="nucleotide sequence ID" value="NZ_CP036273.1"/>
</dbReference>
<gene>
    <name evidence="8" type="primary">aqpZ2_2</name>
    <name evidence="8" type="ORF">ETAA1_20690</name>
</gene>
<feature type="transmembrane region" description="Helical" evidence="7">
    <location>
        <begin position="35"/>
        <end position="54"/>
    </location>
</feature>
<accession>A0A517XRI6</accession>
<dbReference type="PANTHER" id="PTHR45724">
    <property type="entry name" value="AQUAPORIN NIP2-1"/>
    <property type="match status" value="1"/>
</dbReference>
<name>A0A517XRI6_9BACT</name>
<organism evidence="8 9">
    <name type="scientific">Urbifossiella limnaea</name>
    <dbReference type="NCBI Taxonomy" id="2528023"/>
    <lineage>
        <taxon>Bacteria</taxon>
        <taxon>Pseudomonadati</taxon>
        <taxon>Planctomycetota</taxon>
        <taxon>Planctomycetia</taxon>
        <taxon>Gemmatales</taxon>
        <taxon>Gemmataceae</taxon>
        <taxon>Urbifossiella</taxon>
    </lineage>
</organism>
<dbReference type="EMBL" id="CP036273">
    <property type="protein sequence ID" value="QDU20126.1"/>
    <property type="molecule type" value="Genomic_DNA"/>
</dbReference>
<dbReference type="InterPro" id="IPR023271">
    <property type="entry name" value="Aquaporin-like"/>
</dbReference>
<dbReference type="PANTHER" id="PTHR45724:SF13">
    <property type="entry name" value="AQUAPORIN NIP1-1-RELATED"/>
    <property type="match status" value="1"/>
</dbReference>
<reference evidence="8 9" key="1">
    <citation type="submission" date="2019-02" db="EMBL/GenBank/DDBJ databases">
        <title>Deep-cultivation of Planctomycetes and their phenomic and genomic characterization uncovers novel biology.</title>
        <authorList>
            <person name="Wiegand S."/>
            <person name="Jogler M."/>
            <person name="Boedeker C."/>
            <person name="Pinto D."/>
            <person name="Vollmers J."/>
            <person name="Rivas-Marin E."/>
            <person name="Kohn T."/>
            <person name="Peeters S.H."/>
            <person name="Heuer A."/>
            <person name="Rast P."/>
            <person name="Oberbeckmann S."/>
            <person name="Bunk B."/>
            <person name="Jeske O."/>
            <person name="Meyerdierks A."/>
            <person name="Storesund J.E."/>
            <person name="Kallscheuer N."/>
            <person name="Luecker S."/>
            <person name="Lage O.M."/>
            <person name="Pohl T."/>
            <person name="Merkel B.J."/>
            <person name="Hornburger P."/>
            <person name="Mueller R.-W."/>
            <person name="Bruemmer F."/>
            <person name="Labrenz M."/>
            <person name="Spormann A.M."/>
            <person name="Op den Camp H."/>
            <person name="Overmann J."/>
            <person name="Amann R."/>
            <person name="Jetten M.S.M."/>
            <person name="Mascher T."/>
            <person name="Medema M.H."/>
            <person name="Devos D.P."/>
            <person name="Kaster A.-K."/>
            <person name="Ovreas L."/>
            <person name="Rohde M."/>
            <person name="Galperin M.Y."/>
            <person name="Jogler C."/>
        </authorList>
    </citation>
    <scope>NUCLEOTIDE SEQUENCE [LARGE SCALE GENOMIC DNA]</scope>
    <source>
        <strain evidence="8 9">ETA_A1</strain>
    </source>
</reference>
<evidence type="ECO:0000256" key="4">
    <source>
        <dbReference type="ARBA" id="ARBA00022989"/>
    </source>
</evidence>
<dbReference type="InterPro" id="IPR022357">
    <property type="entry name" value="MIP_CS"/>
</dbReference>
<keyword evidence="2 6" id="KW-0813">Transport</keyword>
<dbReference type="OrthoDB" id="9807293at2"/>
<dbReference type="InterPro" id="IPR034294">
    <property type="entry name" value="Aquaporin_transptr"/>
</dbReference>
<dbReference type="PROSITE" id="PS00221">
    <property type="entry name" value="MIP"/>
    <property type="match status" value="1"/>
</dbReference>